<dbReference type="STRING" id="1528.SAMN04488579_11163"/>
<dbReference type="EMBL" id="FNOU01000011">
    <property type="protein sequence ID" value="SDX93662.1"/>
    <property type="molecule type" value="Genomic_DNA"/>
</dbReference>
<gene>
    <name evidence="1" type="ORF">SAMN04488579_11163</name>
</gene>
<keyword evidence="2" id="KW-1185">Reference proteome</keyword>
<protein>
    <submittedName>
        <fullName evidence="1">Uncharacterized protein</fullName>
    </submittedName>
</protein>
<sequence length="79" mass="9003">MYEDLISRVCRLWLGLLGQPFMGAVDQIKIWTAPQKSESAGPFLDLRSRNSVILFYQIIFRHVKSNYLDMLLAANSAAI</sequence>
<accession>A0A1H3FRF4</accession>
<proteinExistence type="predicted"/>
<organism evidence="1 2">
    <name type="scientific">Eubacterium barkeri</name>
    <name type="common">Clostridium barkeri</name>
    <dbReference type="NCBI Taxonomy" id="1528"/>
    <lineage>
        <taxon>Bacteria</taxon>
        <taxon>Bacillati</taxon>
        <taxon>Bacillota</taxon>
        <taxon>Clostridia</taxon>
        <taxon>Eubacteriales</taxon>
        <taxon>Eubacteriaceae</taxon>
        <taxon>Eubacterium</taxon>
    </lineage>
</organism>
<evidence type="ECO:0000313" key="1">
    <source>
        <dbReference type="EMBL" id="SDX93662.1"/>
    </source>
</evidence>
<dbReference type="AlphaFoldDB" id="A0A1H3FRF4"/>
<reference evidence="2" key="1">
    <citation type="submission" date="2016-10" db="EMBL/GenBank/DDBJ databases">
        <authorList>
            <person name="Varghese N."/>
            <person name="Submissions S."/>
        </authorList>
    </citation>
    <scope>NUCLEOTIDE SEQUENCE [LARGE SCALE GENOMIC DNA]</scope>
    <source>
        <strain evidence="2">VPI 5359</strain>
    </source>
</reference>
<name>A0A1H3FRF4_EUBBA</name>
<evidence type="ECO:0000313" key="2">
    <source>
        <dbReference type="Proteomes" id="UP000199652"/>
    </source>
</evidence>
<dbReference type="Proteomes" id="UP000199652">
    <property type="component" value="Unassembled WGS sequence"/>
</dbReference>